<dbReference type="Proteomes" id="UP000196759">
    <property type="component" value="Chromosome"/>
</dbReference>
<evidence type="ECO:0000313" key="1">
    <source>
        <dbReference type="EMBL" id="ASC04050.1"/>
    </source>
</evidence>
<sequence length="264" mass="30270">MSIVEVDYSIVLKNLSDVLDFSGVLALSKVQNISVSDVIKKGILTNIAQETLPNYKNYEYIISGITQARMMKGVHSDRNYVPSQIEKLLDLYELEEINKDLLEMSANLVISTFDSVLENSSKKVKEKYKSVIDDVEFLYINLKLAVKIIAEELRKQDIELNNITLQYVTDALKNEKVNIAQEFINAYIYGNENAVIEAKNNYHNKMEQMLNSYYENLTYNHEHASLVGEENQIVKVLGKNFLDSMTSILLVDVRETIKQKHFIA</sequence>
<dbReference type="AlphaFoldDB" id="A0A1Z3CL69"/>
<accession>A0A1Z3CL69</accession>
<proteinExistence type="predicted"/>
<organism evidence="1 2">
    <name type="scientific">Fusobacterium nucleatum subsp. polymorphum</name>
    <name type="common">Fusobacterium polymorphum</name>
    <dbReference type="NCBI Taxonomy" id="76857"/>
    <lineage>
        <taxon>Bacteria</taxon>
        <taxon>Fusobacteriati</taxon>
        <taxon>Fusobacteriota</taxon>
        <taxon>Fusobacteriia</taxon>
        <taxon>Fusobacteriales</taxon>
        <taxon>Fusobacteriaceae</taxon>
        <taxon>Fusobacterium</taxon>
    </lineage>
</organism>
<name>A0A1Z3CL69_FUSNP</name>
<keyword evidence="2" id="KW-1185">Reference proteome</keyword>
<protein>
    <submittedName>
        <fullName evidence="1">Uncharacterized protein</fullName>
    </submittedName>
</protein>
<reference evidence="1 2" key="1">
    <citation type="submission" date="2017-06" db="EMBL/GenBank/DDBJ databases">
        <title>Draft genome sequence of Fusobacterium nucleatum subsp. polymorphum KCOM 1260 (=ChDC F218).</title>
        <authorList>
            <person name="Kook J.-K."/>
            <person name="Park S.-N."/>
            <person name="Lim Y.K."/>
            <person name="Roh H."/>
        </authorList>
    </citation>
    <scope>NUCLEOTIDE SEQUENCE [LARGE SCALE GENOMIC DNA]</scope>
    <source>
        <strain evidence="2">KCOM 1260 (ChDC F218)</strain>
    </source>
</reference>
<dbReference type="EMBL" id="CP021934">
    <property type="protein sequence ID" value="ASC04050.1"/>
    <property type="molecule type" value="Genomic_DNA"/>
</dbReference>
<gene>
    <name evidence="1" type="ORF">CBG50_12890</name>
</gene>
<evidence type="ECO:0000313" key="2">
    <source>
        <dbReference type="Proteomes" id="UP000196759"/>
    </source>
</evidence>